<feature type="compositionally biased region" description="Polar residues" evidence="1">
    <location>
        <begin position="81"/>
        <end position="98"/>
    </location>
</feature>
<evidence type="ECO:0000313" key="2">
    <source>
        <dbReference type="EMBL" id="PWA62450.1"/>
    </source>
</evidence>
<dbReference type="Proteomes" id="UP000245207">
    <property type="component" value="Unassembled WGS sequence"/>
</dbReference>
<evidence type="ECO:0000256" key="1">
    <source>
        <dbReference type="SAM" id="MobiDB-lite"/>
    </source>
</evidence>
<reference evidence="2 3" key="1">
    <citation type="journal article" date="2018" name="Mol. Plant">
        <title>The genome of Artemisia annua provides insight into the evolution of Asteraceae family and artemisinin biosynthesis.</title>
        <authorList>
            <person name="Shen Q."/>
            <person name="Zhang L."/>
            <person name="Liao Z."/>
            <person name="Wang S."/>
            <person name="Yan T."/>
            <person name="Shi P."/>
            <person name="Liu M."/>
            <person name="Fu X."/>
            <person name="Pan Q."/>
            <person name="Wang Y."/>
            <person name="Lv Z."/>
            <person name="Lu X."/>
            <person name="Zhang F."/>
            <person name="Jiang W."/>
            <person name="Ma Y."/>
            <person name="Chen M."/>
            <person name="Hao X."/>
            <person name="Li L."/>
            <person name="Tang Y."/>
            <person name="Lv G."/>
            <person name="Zhou Y."/>
            <person name="Sun X."/>
            <person name="Brodelius P.E."/>
            <person name="Rose J.K.C."/>
            <person name="Tang K."/>
        </authorList>
    </citation>
    <scope>NUCLEOTIDE SEQUENCE [LARGE SCALE GENOMIC DNA]</scope>
    <source>
        <strain evidence="3">cv. Huhao1</strain>
        <tissue evidence="2">Leaf</tissue>
    </source>
</reference>
<proteinExistence type="predicted"/>
<dbReference type="PANTHER" id="PTHR38370:SF1">
    <property type="entry name" value="BETA-1,4-XYLOSIDASE"/>
    <property type="match status" value="1"/>
</dbReference>
<accession>A0A2U1MMF6</accession>
<gene>
    <name evidence="2" type="ORF">CTI12_AA363920</name>
</gene>
<organism evidence="2 3">
    <name type="scientific">Artemisia annua</name>
    <name type="common">Sweet wormwood</name>
    <dbReference type="NCBI Taxonomy" id="35608"/>
    <lineage>
        <taxon>Eukaryota</taxon>
        <taxon>Viridiplantae</taxon>
        <taxon>Streptophyta</taxon>
        <taxon>Embryophyta</taxon>
        <taxon>Tracheophyta</taxon>
        <taxon>Spermatophyta</taxon>
        <taxon>Magnoliopsida</taxon>
        <taxon>eudicotyledons</taxon>
        <taxon>Gunneridae</taxon>
        <taxon>Pentapetalae</taxon>
        <taxon>asterids</taxon>
        <taxon>campanulids</taxon>
        <taxon>Asterales</taxon>
        <taxon>Asteraceae</taxon>
        <taxon>Asteroideae</taxon>
        <taxon>Anthemideae</taxon>
        <taxon>Artemisiinae</taxon>
        <taxon>Artemisia</taxon>
    </lineage>
</organism>
<feature type="region of interest" description="Disordered" evidence="1">
    <location>
        <begin position="74"/>
        <end position="98"/>
    </location>
</feature>
<protein>
    <submittedName>
        <fullName evidence="2">Uncharacterized protein</fullName>
    </submittedName>
</protein>
<evidence type="ECO:0000313" key="3">
    <source>
        <dbReference type="Proteomes" id="UP000245207"/>
    </source>
</evidence>
<sequence length="98" mass="10929">MEGLIPFLLHAMKKPRPHNNYRSVSVGSTRSYHVLVGGDANSTVEGSSHRRTKSEFKAPTTDFLEQRSGFGCMPQAKSYKRSSTNSTPNSYKVSKSKY</sequence>
<name>A0A2U1MMF6_ARTAN</name>
<keyword evidence="3" id="KW-1185">Reference proteome</keyword>
<dbReference type="EMBL" id="PKPP01004868">
    <property type="protein sequence ID" value="PWA62450.1"/>
    <property type="molecule type" value="Genomic_DNA"/>
</dbReference>
<dbReference type="PANTHER" id="PTHR38370">
    <property type="entry name" value="BETA-1,4-XYLOSIDASE"/>
    <property type="match status" value="1"/>
</dbReference>
<dbReference type="AlphaFoldDB" id="A0A2U1MMF6"/>
<dbReference type="OrthoDB" id="1929722at2759"/>
<comment type="caution">
    <text evidence="2">The sequence shown here is derived from an EMBL/GenBank/DDBJ whole genome shotgun (WGS) entry which is preliminary data.</text>
</comment>